<dbReference type="Pfam" id="PF12802">
    <property type="entry name" value="MarR_2"/>
    <property type="match status" value="1"/>
</dbReference>
<evidence type="ECO:0000313" key="6">
    <source>
        <dbReference type="Proteomes" id="UP000070186"/>
    </source>
</evidence>
<dbReference type="AlphaFoldDB" id="A0A133XM67"/>
<dbReference type="GO" id="GO:0003700">
    <property type="term" value="F:DNA-binding transcription factor activity"/>
    <property type="evidence" value="ECO:0007669"/>
    <property type="project" value="InterPro"/>
</dbReference>
<dbReference type="GO" id="GO:0003677">
    <property type="term" value="F:DNA binding"/>
    <property type="evidence" value="ECO:0007669"/>
    <property type="project" value="UniProtKB-KW"/>
</dbReference>
<dbReference type="RefSeq" id="WP_066880394.1">
    <property type="nucleotide sequence ID" value="NZ_LODL01000007.1"/>
</dbReference>
<name>A0A133XM67_9RHOO</name>
<dbReference type="SMART" id="SM00347">
    <property type="entry name" value="HTH_MARR"/>
    <property type="match status" value="1"/>
</dbReference>
<evidence type="ECO:0000313" key="5">
    <source>
        <dbReference type="EMBL" id="KXB32028.1"/>
    </source>
</evidence>
<dbReference type="InterPro" id="IPR036388">
    <property type="entry name" value="WH-like_DNA-bd_sf"/>
</dbReference>
<keyword evidence="3" id="KW-0804">Transcription</keyword>
<sequence>MNSPADAPSSTVALEVLQQFRLIYGSMRQYFRLVEERCGMPGSQMWVLQEVARTTEIGIGELAQRMGVHQSTCSLLVDKLVAGGFLSKARRQGDQRRVGLRLTAQGQGALAALPGSAEGILPEALAALPEVVLKTLHINLNELIQHLPGKDESCAGTPLADMLGQVESEDD</sequence>
<dbReference type="InterPro" id="IPR036390">
    <property type="entry name" value="WH_DNA-bd_sf"/>
</dbReference>
<dbReference type="SUPFAM" id="SSF46785">
    <property type="entry name" value="Winged helix' DNA-binding domain"/>
    <property type="match status" value="1"/>
</dbReference>
<keyword evidence="6" id="KW-1185">Reference proteome</keyword>
<keyword evidence="2" id="KW-0238">DNA-binding</keyword>
<comment type="caution">
    <text evidence="5">The sequence shown here is derived from an EMBL/GenBank/DDBJ whole genome shotgun (WGS) entry which is preliminary data.</text>
</comment>
<evidence type="ECO:0000256" key="2">
    <source>
        <dbReference type="ARBA" id="ARBA00023125"/>
    </source>
</evidence>
<feature type="domain" description="HTH marR-type" evidence="4">
    <location>
        <begin position="13"/>
        <end position="145"/>
    </location>
</feature>
<proteinExistence type="predicted"/>
<evidence type="ECO:0000256" key="3">
    <source>
        <dbReference type="ARBA" id="ARBA00023163"/>
    </source>
</evidence>
<accession>A0A133XM67</accession>
<organism evidence="5 6">
    <name type="scientific">Dechloromonas denitrificans</name>
    <dbReference type="NCBI Taxonomy" id="281362"/>
    <lineage>
        <taxon>Bacteria</taxon>
        <taxon>Pseudomonadati</taxon>
        <taxon>Pseudomonadota</taxon>
        <taxon>Betaproteobacteria</taxon>
        <taxon>Rhodocyclales</taxon>
        <taxon>Azonexaceae</taxon>
        <taxon>Dechloromonas</taxon>
    </lineage>
</organism>
<gene>
    <name evidence="5" type="ORF">AT959_02900</name>
</gene>
<dbReference type="STRING" id="281362.AT959_02900"/>
<reference evidence="5 6" key="1">
    <citation type="submission" date="2015-12" db="EMBL/GenBank/DDBJ databases">
        <title>Nitrous oxide reduction kinetics distinguish bacteria harboring typical versus atypical NosZ.</title>
        <authorList>
            <person name="Yoon S."/>
            <person name="Nissen S."/>
            <person name="Park D."/>
            <person name="Sanford R.A."/>
            <person name="Loeffler F.E."/>
        </authorList>
    </citation>
    <scope>NUCLEOTIDE SEQUENCE [LARGE SCALE GENOMIC DNA]</scope>
    <source>
        <strain evidence="5 6">ATCC BAA-841</strain>
    </source>
</reference>
<protein>
    <submittedName>
        <fullName evidence="5">MarR family transcriptional regulator</fullName>
    </submittedName>
</protein>
<dbReference type="PROSITE" id="PS50995">
    <property type="entry name" value="HTH_MARR_2"/>
    <property type="match status" value="1"/>
</dbReference>
<dbReference type="InterPro" id="IPR000835">
    <property type="entry name" value="HTH_MarR-typ"/>
</dbReference>
<dbReference type="PANTHER" id="PTHR42756">
    <property type="entry name" value="TRANSCRIPTIONAL REGULATOR, MARR"/>
    <property type="match status" value="1"/>
</dbReference>
<keyword evidence="1" id="KW-0805">Transcription regulation</keyword>
<dbReference type="EMBL" id="LODL01000007">
    <property type="protein sequence ID" value="KXB32028.1"/>
    <property type="molecule type" value="Genomic_DNA"/>
</dbReference>
<evidence type="ECO:0000259" key="4">
    <source>
        <dbReference type="PROSITE" id="PS50995"/>
    </source>
</evidence>
<dbReference type="Proteomes" id="UP000070186">
    <property type="component" value="Unassembled WGS sequence"/>
</dbReference>
<evidence type="ECO:0000256" key="1">
    <source>
        <dbReference type="ARBA" id="ARBA00023015"/>
    </source>
</evidence>
<dbReference type="Gene3D" id="1.10.10.10">
    <property type="entry name" value="Winged helix-like DNA-binding domain superfamily/Winged helix DNA-binding domain"/>
    <property type="match status" value="1"/>
</dbReference>
<dbReference type="PANTHER" id="PTHR42756:SF1">
    <property type="entry name" value="TRANSCRIPTIONAL REPRESSOR OF EMRAB OPERON"/>
    <property type="match status" value="1"/>
</dbReference>